<dbReference type="EMBL" id="PXZM01000084">
    <property type="protein sequence ID" value="PSJ85464.1"/>
    <property type="molecule type" value="Genomic_DNA"/>
</dbReference>
<sequence length="115" mass="13273">MINYIYDSLKWIPAFNPSTQEFHTGLNYHDETIIQGDGAILFKNICLSWAELFSLAPHSFKLTGPFTWINGENIETGKYEMIHCERKELTSLFMELANLADRTSTDEYCILHHGI</sequence>
<organism evidence="1 2">
    <name type="scientific">Brevibacillus fortis</name>
    <dbReference type="NCBI Taxonomy" id="2126352"/>
    <lineage>
        <taxon>Bacteria</taxon>
        <taxon>Bacillati</taxon>
        <taxon>Bacillota</taxon>
        <taxon>Bacilli</taxon>
        <taxon>Bacillales</taxon>
        <taxon>Paenibacillaceae</taxon>
        <taxon>Brevibacillus</taxon>
    </lineage>
</organism>
<accession>A0A2P7UEQ5</accession>
<reference evidence="1 2" key="1">
    <citation type="submission" date="2018-03" db="EMBL/GenBank/DDBJ databases">
        <title>Brevisbacillus phylogenomics.</title>
        <authorList>
            <person name="Dunlap C."/>
        </authorList>
    </citation>
    <scope>NUCLEOTIDE SEQUENCE [LARGE SCALE GENOMIC DNA]</scope>
    <source>
        <strain evidence="1 2">NRRL NRS-1210</strain>
    </source>
</reference>
<evidence type="ECO:0000313" key="2">
    <source>
        <dbReference type="Proteomes" id="UP000240419"/>
    </source>
</evidence>
<protein>
    <recommendedName>
        <fullName evidence="3">Coproporphyrinogen III oxidase</fullName>
    </recommendedName>
</protein>
<evidence type="ECO:0008006" key="3">
    <source>
        <dbReference type="Google" id="ProtNLM"/>
    </source>
</evidence>
<name>A0A2P7UEQ5_9BACL</name>
<comment type="caution">
    <text evidence="1">The sequence shown here is derived from an EMBL/GenBank/DDBJ whole genome shotgun (WGS) entry which is preliminary data.</text>
</comment>
<proteinExistence type="predicted"/>
<keyword evidence="2" id="KW-1185">Reference proteome</keyword>
<evidence type="ECO:0000313" key="1">
    <source>
        <dbReference type="EMBL" id="PSJ85464.1"/>
    </source>
</evidence>
<dbReference type="Proteomes" id="UP000240419">
    <property type="component" value="Unassembled WGS sequence"/>
</dbReference>
<gene>
    <name evidence="1" type="ORF">C7R93_29845</name>
</gene>
<dbReference type="AlphaFoldDB" id="A0A2P7UEQ5"/>